<comment type="caution">
    <text evidence="1">The sequence shown here is derived from an EMBL/GenBank/DDBJ whole genome shotgun (WGS) entry which is preliminary data.</text>
</comment>
<gene>
    <name evidence="1" type="ORF">VSR73_22385</name>
</gene>
<dbReference type="SUPFAM" id="SSF52540">
    <property type="entry name" value="P-loop containing nucleoside triphosphate hydrolases"/>
    <property type="match status" value="1"/>
</dbReference>
<dbReference type="EMBL" id="JAYMRV010000006">
    <property type="protein sequence ID" value="MEM5423803.1"/>
    <property type="molecule type" value="Genomic_DNA"/>
</dbReference>
<dbReference type="PANTHER" id="PTHR47691:SF3">
    <property type="entry name" value="HTH-TYPE TRANSCRIPTIONAL REGULATOR RV0890C-RELATED"/>
    <property type="match status" value="1"/>
</dbReference>
<accession>A0ABU9RW77</accession>
<keyword evidence="2" id="KW-1185">Reference proteome</keyword>
<evidence type="ECO:0000313" key="2">
    <source>
        <dbReference type="Proteomes" id="UP001489897"/>
    </source>
</evidence>
<dbReference type="SUPFAM" id="SSF46894">
    <property type="entry name" value="C-terminal effector domain of the bipartite response regulators"/>
    <property type="match status" value="1"/>
</dbReference>
<organism evidence="1 2">
    <name type="scientific">Paraburkholderia ferrariae</name>
    <dbReference type="NCBI Taxonomy" id="386056"/>
    <lineage>
        <taxon>Bacteria</taxon>
        <taxon>Pseudomonadati</taxon>
        <taxon>Pseudomonadota</taxon>
        <taxon>Betaproteobacteria</taxon>
        <taxon>Burkholderiales</taxon>
        <taxon>Burkholderiaceae</taxon>
        <taxon>Paraburkholderia</taxon>
    </lineage>
</organism>
<evidence type="ECO:0008006" key="3">
    <source>
        <dbReference type="Google" id="ProtNLM"/>
    </source>
</evidence>
<proteinExistence type="predicted"/>
<dbReference type="Gene3D" id="3.40.50.300">
    <property type="entry name" value="P-loop containing nucleotide triphosphate hydrolases"/>
    <property type="match status" value="1"/>
</dbReference>
<reference evidence="1 2" key="1">
    <citation type="submission" date="2024-01" db="EMBL/GenBank/DDBJ databases">
        <title>The diversity of rhizobia nodulating Mimosa spp. in eleven states of Brazil covering several biomes is determined by host plant, location, and edaphic factors.</title>
        <authorList>
            <person name="Rouws L."/>
            <person name="Barauna A."/>
            <person name="Beukes C."/>
            <person name="De Faria S.M."/>
            <person name="Gross E."/>
            <person name="Dos Reis Junior F.B."/>
            <person name="Simon M."/>
            <person name="Maluk M."/>
            <person name="Odee D.W."/>
            <person name="Kenicer G."/>
            <person name="Young J.P.W."/>
            <person name="Reis V.M."/>
            <person name="Zilli J."/>
            <person name="James E.K."/>
        </authorList>
    </citation>
    <scope>NUCLEOTIDE SEQUENCE [LARGE SCALE GENOMIC DNA]</scope>
    <source>
        <strain evidence="1 2">JPY167</strain>
    </source>
</reference>
<dbReference type="Proteomes" id="UP001489897">
    <property type="component" value="Unassembled WGS sequence"/>
</dbReference>
<dbReference type="Gene3D" id="1.10.10.10">
    <property type="entry name" value="Winged helix-like DNA-binding domain superfamily/Winged helix DNA-binding domain"/>
    <property type="match status" value="1"/>
</dbReference>
<protein>
    <recommendedName>
        <fullName evidence="3">OmpR/PhoB-type domain-containing protein</fullName>
    </recommendedName>
</protein>
<dbReference type="InterPro" id="IPR027417">
    <property type="entry name" value="P-loop_NTPase"/>
</dbReference>
<dbReference type="PANTHER" id="PTHR47691">
    <property type="entry name" value="REGULATOR-RELATED"/>
    <property type="match status" value="1"/>
</dbReference>
<dbReference type="InterPro" id="IPR016032">
    <property type="entry name" value="Sig_transdc_resp-reg_C-effctor"/>
</dbReference>
<evidence type="ECO:0000313" key="1">
    <source>
        <dbReference type="EMBL" id="MEM5423803.1"/>
    </source>
</evidence>
<name>A0ABU9RW77_9BURK</name>
<sequence>MLTGVRAVRAADKILTTLVRPGNTVEAQISALRRALGDDRAAIRTVTGRGYQFIAEVLPQVTNSDRPPAAPADGPAFSGLPLPAEVSPLIGQEISIREICRGLQTHRMVTLVGTGGVGKTRLALEAAHGAARIAERLLRIAPRAVVLATSRETLRVAGELIYRVPSLEVPPDENCDVALDYSAVRLFEERVGPHAGLSVDSRTALRLKSQICRRLDGIPLALEIAAACVPAFGLQGVADRFGNRFQLCLSYGERRRRCWSRSGATKRYRRPNRF</sequence>
<dbReference type="InterPro" id="IPR036388">
    <property type="entry name" value="WH-like_DNA-bd_sf"/>
</dbReference>
<dbReference type="RefSeq" id="WP_342948347.1">
    <property type="nucleotide sequence ID" value="NZ_JAYMRV010000006.1"/>
</dbReference>